<sequence>MVTCLSNPYTTCRSREYWLSAVITTASCGEICFLPLKMCDKIEGLISSAGNPVPLKTIDVSVTINGFVADVQSTLLYVNTEESPIEAIFTFPLDDQSAVYKFEADIDGRHLIAECHEKEKAKEIYDDAMAFGHTAMLLQQDESAGDIFRSKLGNLPSKAEAKISMGFATELDLEADGMVKCTLPEILNPRYSPAVGGLKPTEKAKYATANAIPYKLSFQLSVRGPQKIKGVQGPKDKLNVDYSEDKKVAKVTLAEEFKFDHDLSVLVEYEACNIPQIVLEKGNPHSGGLLKEDVLMVNFFLEPPSQIPRTNPGEFIFIIDRSGSMGGEKIQSAKETLLLFLKSLPVNCYFNVIGFGSHFESLFQEGSLKYNEENLKKAEELQRQMDADMGGTEILRPLEHIFKQKLIENYPRQLFVLTDGEVDNTAEVLKLAGSNSQHCRVFTVGIGEGASTALVRGLAKAGKGKEVFVTDSERLQPKVISLLQCAMQPVATDIEIIWNLPSPVTRIMMPPKIPYLFLGVRQILYVMLSGTEGVDLSYMCSMTLKGKLVSEPFEYKETFTLHGNTETGISAPIHCLAAKAQVTELQLNDAPKEQIVTVSKSANVISKHTAFVMVDTEGKLVEGMLMEQVVPTPSMGQFMAFSSAPRTSYRMAACSMPAPQMDFRGCLGTVYACSASSGLKMKKYSSPKKNVFYGLKNVGASQESSDMSDLMEFEESEDTSDAQRMMDIIRLQTFQGSWSLDTKLLGMLKTDAGILKQTIPLQDDAVVATVAVIAWLRKHHSERRDEWQMLETKALDWLEGQDLHGQSVEDLISKLNI</sequence>
<comment type="caution">
    <text evidence="3">The sequence shown here is derived from an EMBL/GenBank/DDBJ whole genome shotgun (WGS) entry which is preliminary data.</text>
</comment>
<proteinExistence type="predicted"/>
<gene>
    <name evidence="3" type="ORF">CHS0354_003258</name>
</gene>
<dbReference type="EMBL" id="JAEAOA010000266">
    <property type="protein sequence ID" value="KAK3598701.1"/>
    <property type="molecule type" value="Genomic_DNA"/>
</dbReference>
<evidence type="ECO:0000259" key="1">
    <source>
        <dbReference type="PROSITE" id="PS50234"/>
    </source>
</evidence>
<evidence type="ECO:0008006" key="5">
    <source>
        <dbReference type="Google" id="ProtNLM"/>
    </source>
</evidence>
<feature type="domain" description="VIT" evidence="2">
    <location>
        <begin position="39"/>
        <end position="169"/>
    </location>
</feature>
<feature type="domain" description="VWFA" evidence="1">
    <location>
        <begin position="314"/>
        <end position="483"/>
    </location>
</feature>
<dbReference type="InterPro" id="IPR002035">
    <property type="entry name" value="VWF_A"/>
</dbReference>
<evidence type="ECO:0000313" key="3">
    <source>
        <dbReference type="EMBL" id="KAK3598701.1"/>
    </source>
</evidence>
<dbReference type="PANTHER" id="PTHR45737">
    <property type="entry name" value="VON WILLEBRAND FACTOR A DOMAIN-CONTAINING PROTEIN 5A"/>
    <property type="match status" value="1"/>
</dbReference>
<dbReference type="Pfam" id="PF08487">
    <property type="entry name" value="VIT"/>
    <property type="match status" value="1"/>
</dbReference>
<dbReference type="SMART" id="SM00609">
    <property type="entry name" value="VIT"/>
    <property type="match status" value="1"/>
</dbReference>
<dbReference type="SMART" id="SM00327">
    <property type="entry name" value="VWA"/>
    <property type="match status" value="1"/>
</dbReference>
<name>A0AAE0SV60_9BIVA</name>
<reference evidence="3" key="2">
    <citation type="journal article" date="2021" name="Genome Biol. Evol.">
        <title>Developing a high-quality reference genome for a parasitic bivalve with doubly uniparental inheritance (Bivalvia: Unionida).</title>
        <authorList>
            <person name="Smith C.H."/>
        </authorList>
    </citation>
    <scope>NUCLEOTIDE SEQUENCE</scope>
    <source>
        <strain evidence="3">CHS0354</strain>
        <tissue evidence="3">Mantle</tissue>
    </source>
</reference>
<reference evidence="3" key="1">
    <citation type="journal article" date="2021" name="Genome Biol. Evol.">
        <title>A High-Quality Reference Genome for a Parasitic Bivalve with Doubly Uniparental Inheritance (Bivalvia: Unionida).</title>
        <authorList>
            <person name="Smith C.H."/>
        </authorList>
    </citation>
    <scope>NUCLEOTIDE SEQUENCE</scope>
    <source>
        <strain evidence="3">CHS0354</strain>
    </source>
</reference>
<organism evidence="3 4">
    <name type="scientific">Potamilus streckersoni</name>
    <dbReference type="NCBI Taxonomy" id="2493646"/>
    <lineage>
        <taxon>Eukaryota</taxon>
        <taxon>Metazoa</taxon>
        <taxon>Spiralia</taxon>
        <taxon>Lophotrochozoa</taxon>
        <taxon>Mollusca</taxon>
        <taxon>Bivalvia</taxon>
        <taxon>Autobranchia</taxon>
        <taxon>Heteroconchia</taxon>
        <taxon>Palaeoheterodonta</taxon>
        <taxon>Unionida</taxon>
        <taxon>Unionoidea</taxon>
        <taxon>Unionidae</taxon>
        <taxon>Ambleminae</taxon>
        <taxon>Lampsilini</taxon>
        <taxon>Potamilus</taxon>
    </lineage>
</organism>
<evidence type="ECO:0000259" key="2">
    <source>
        <dbReference type="PROSITE" id="PS51468"/>
    </source>
</evidence>
<dbReference type="PROSITE" id="PS51468">
    <property type="entry name" value="VIT"/>
    <property type="match status" value="1"/>
</dbReference>
<dbReference type="SUPFAM" id="SSF53300">
    <property type="entry name" value="vWA-like"/>
    <property type="match status" value="1"/>
</dbReference>
<dbReference type="InterPro" id="IPR036465">
    <property type="entry name" value="vWFA_dom_sf"/>
</dbReference>
<dbReference type="PANTHER" id="PTHR45737:SF6">
    <property type="entry name" value="VON WILLEBRAND FACTOR A DOMAIN-CONTAINING PROTEIN 5A"/>
    <property type="match status" value="1"/>
</dbReference>
<keyword evidence="4" id="KW-1185">Reference proteome</keyword>
<accession>A0AAE0SV60</accession>
<evidence type="ECO:0000313" key="4">
    <source>
        <dbReference type="Proteomes" id="UP001195483"/>
    </source>
</evidence>
<reference evidence="3" key="3">
    <citation type="submission" date="2023-05" db="EMBL/GenBank/DDBJ databases">
        <authorList>
            <person name="Smith C.H."/>
        </authorList>
    </citation>
    <scope>NUCLEOTIDE SEQUENCE</scope>
    <source>
        <strain evidence="3">CHS0354</strain>
        <tissue evidence="3">Mantle</tissue>
    </source>
</reference>
<dbReference type="Pfam" id="PF13768">
    <property type="entry name" value="VWA_3"/>
    <property type="match status" value="1"/>
</dbReference>
<dbReference type="PROSITE" id="PS50234">
    <property type="entry name" value="VWFA"/>
    <property type="match status" value="1"/>
</dbReference>
<dbReference type="AlphaFoldDB" id="A0AAE0SV60"/>
<protein>
    <recommendedName>
        <fullName evidence="5">von Willebrand factor A domain-containing protein 5A-like</fullName>
    </recommendedName>
</protein>
<dbReference type="Gene3D" id="3.40.50.410">
    <property type="entry name" value="von Willebrand factor, type A domain"/>
    <property type="match status" value="1"/>
</dbReference>
<dbReference type="Proteomes" id="UP001195483">
    <property type="component" value="Unassembled WGS sequence"/>
</dbReference>
<dbReference type="InterPro" id="IPR013694">
    <property type="entry name" value="VIT"/>
</dbReference>